<evidence type="ECO:0000313" key="4">
    <source>
        <dbReference type="Proteomes" id="UP000620124"/>
    </source>
</evidence>
<dbReference type="CDD" id="cd15457">
    <property type="entry name" value="NADAR"/>
    <property type="match status" value="1"/>
</dbReference>
<evidence type="ECO:0000313" key="3">
    <source>
        <dbReference type="EMBL" id="KAF7350535.1"/>
    </source>
</evidence>
<dbReference type="InterPro" id="IPR012816">
    <property type="entry name" value="NADAR"/>
</dbReference>
<organism evidence="3 4">
    <name type="scientific">Mycena venus</name>
    <dbReference type="NCBI Taxonomy" id="2733690"/>
    <lineage>
        <taxon>Eukaryota</taxon>
        <taxon>Fungi</taxon>
        <taxon>Dikarya</taxon>
        <taxon>Basidiomycota</taxon>
        <taxon>Agaricomycotina</taxon>
        <taxon>Agaricomycetes</taxon>
        <taxon>Agaricomycetidae</taxon>
        <taxon>Agaricales</taxon>
        <taxon>Marasmiineae</taxon>
        <taxon>Mycenaceae</taxon>
        <taxon>Mycena</taxon>
    </lineage>
</organism>
<reference evidence="3" key="1">
    <citation type="submission" date="2020-05" db="EMBL/GenBank/DDBJ databases">
        <title>Mycena genomes resolve the evolution of fungal bioluminescence.</title>
        <authorList>
            <person name="Tsai I.J."/>
        </authorList>
    </citation>
    <scope>NUCLEOTIDE SEQUENCE</scope>
    <source>
        <strain evidence="3">CCC161011</strain>
    </source>
</reference>
<feature type="domain" description="NADAR" evidence="2">
    <location>
        <begin position="446"/>
        <end position="574"/>
    </location>
</feature>
<protein>
    <recommendedName>
        <fullName evidence="2">NADAR domain-containing protein</fullName>
    </recommendedName>
</protein>
<dbReference type="Proteomes" id="UP000620124">
    <property type="component" value="Unassembled WGS sequence"/>
</dbReference>
<proteinExistence type="predicted"/>
<accession>A0A8H6XYA3</accession>
<comment type="caution">
    <text evidence="3">The sequence shown here is derived from an EMBL/GenBank/DDBJ whole genome shotgun (WGS) entry which is preliminary data.</text>
</comment>
<name>A0A8H6XYA3_9AGAR</name>
<feature type="region of interest" description="Disordered" evidence="1">
    <location>
        <begin position="1"/>
        <end position="27"/>
    </location>
</feature>
<evidence type="ECO:0000259" key="2">
    <source>
        <dbReference type="Pfam" id="PF08719"/>
    </source>
</evidence>
<dbReference type="Pfam" id="PF08719">
    <property type="entry name" value="NADAR"/>
    <property type="match status" value="1"/>
</dbReference>
<dbReference type="InterPro" id="IPR037238">
    <property type="entry name" value="YbiA-like_sf"/>
</dbReference>
<dbReference type="NCBIfam" id="TIGR02464">
    <property type="entry name" value="ribofla_fusion"/>
    <property type="match status" value="1"/>
</dbReference>
<keyword evidence="4" id="KW-1185">Reference proteome</keyword>
<dbReference type="Gene3D" id="1.10.357.40">
    <property type="entry name" value="YbiA-like"/>
    <property type="match status" value="1"/>
</dbReference>
<dbReference type="OrthoDB" id="3351042at2759"/>
<dbReference type="EMBL" id="JACAZI010000010">
    <property type="protein sequence ID" value="KAF7350535.1"/>
    <property type="molecule type" value="Genomic_DNA"/>
</dbReference>
<evidence type="ECO:0000256" key="1">
    <source>
        <dbReference type="SAM" id="MobiDB-lite"/>
    </source>
</evidence>
<gene>
    <name evidence="3" type="ORF">MVEN_01359300</name>
</gene>
<dbReference type="AlphaFoldDB" id="A0A8H6XYA3"/>
<dbReference type="SUPFAM" id="SSF143990">
    <property type="entry name" value="YbiA-like"/>
    <property type="match status" value="1"/>
</dbReference>
<sequence>MSKEVSSLGPIDPASLPADESHDEQEKSAPWIVRKLVGSMTGRIVLSSYESLRAAGTSVVCLSPWGDSSPLLLPCIRFRDLAVHTVIAATGGMAVVAAPVLGPLAGEVISTFGDTILVELGIHAGFSLTVAAANDLVIEKPVKAIIPIHSKRLETTAVKELLITLKYKITMTDAALGFYRSSVHKDSSLFATVKDYLAVEKGWFSPYLFASSRRPIIPRTMKPDIVFCHGPFLEGDYRVGQTLLGESAMVITLCAEPAPEPVAAPKPQHSLSLPSISNLLHSRPPSPSEPAHALAALPPSAPAAADGHPVCESVIKYILLNGCPAIVVPVKVGAPLVAWDALTLEELWKVSLPADDPEAENTTIAQQGKYGGIVGVFFEYLDMCVDWERVVVSGDPAKPTDMDARKALKSALGLLVAAAIRSGNSKEVKKEVDKERSGIAMWRIPGWASQWYRAPFTATVKMDGMDQQIRFLSNEHWMMLHKALLFSDNDVAKEVLSIDGTSKQDMAAVKKLGRKVRNFKEDVWVQHRERIVTEGTVHKFRQNADLQKKLFATGETMLVEASPFDRIWGIGFGGGECACEGTG</sequence>